<sequence length="137" mass="15243">MERAERVGITDSAVSNVWADHIQKRHGTAYNKRQPLDAGIIENLEHSCRKDIVKRCPVHTGRGRQPTTTSVLDAMNYVASVWTTVNASNVQHCCKRCGFRIDDEEEAAMEAEETTESVNGLRDMEVAYDYAAVDAAS</sequence>
<evidence type="ECO:0000313" key="1">
    <source>
        <dbReference type="EMBL" id="KAH6928224.1"/>
    </source>
</evidence>
<accession>A0ACB7S637</accession>
<dbReference type="Proteomes" id="UP000821845">
    <property type="component" value="Chromosome 6"/>
</dbReference>
<keyword evidence="2" id="KW-1185">Reference proteome</keyword>
<dbReference type="EMBL" id="CM023486">
    <property type="protein sequence ID" value="KAH6928224.1"/>
    <property type="molecule type" value="Genomic_DNA"/>
</dbReference>
<gene>
    <name evidence="1" type="ORF">HPB50_012600</name>
</gene>
<protein>
    <submittedName>
        <fullName evidence="1">Uncharacterized protein</fullName>
    </submittedName>
</protein>
<name>A0ACB7S637_HYAAI</name>
<comment type="caution">
    <text evidence="1">The sequence shown here is derived from an EMBL/GenBank/DDBJ whole genome shotgun (WGS) entry which is preliminary data.</text>
</comment>
<evidence type="ECO:0000313" key="2">
    <source>
        <dbReference type="Proteomes" id="UP000821845"/>
    </source>
</evidence>
<reference evidence="1" key="1">
    <citation type="submission" date="2020-05" db="EMBL/GenBank/DDBJ databases">
        <title>Large-scale comparative analyses of tick genomes elucidate their genetic diversity and vector capacities.</title>
        <authorList>
            <person name="Jia N."/>
            <person name="Wang J."/>
            <person name="Shi W."/>
            <person name="Du L."/>
            <person name="Sun Y."/>
            <person name="Zhan W."/>
            <person name="Jiang J."/>
            <person name="Wang Q."/>
            <person name="Zhang B."/>
            <person name="Ji P."/>
            <person name="Sakyi L.B."/>
            <person name="Cui X."/>
            <person name="Yuan T."/>
            <person name="Jiang B."/>
            <person name="Yang W."/>
            <person name="Lam T.T.-Y."/>
            <person name="Chang Q."/>
            <person name="Ding S."/>
            <person name="Wang X."/>
            <person name="Zhu J."/>
            <person name="Ruan X."/>
            <person name="Zhao L."/>
            <person name="Wei J."/>
            <person name="Que T."/>
            <person name="Du C."/>
            <person name="Cheng J."/>
            <person name="Dai P."/>
            <person name="Han X."/>
            <person name="Huang E."/>
            <person name="Gao Y."/>
            <person name="Liu J."/>
            <person name="Shao H."/>
            <person name="Ye R."/>
            <person name="Li L."/>
            <person name="Wei W."/>
            <person name="Wang X."/>
            <person name="Wang C."/>
            <person name="Yang T."/>
            <person name="Huo Q."/>
            <person name="Li W."/>
            <person name="Guo W."/>
            <person name="Chen H."/>
            <person name="Zhou L."/>
            <person name="Ni X."/>
            <person name="Tian J."/>
            <person name="Zhou Y."/>
            <person name="Sheng Y."/>
            <person name="Liu T."/>
            <person name="Pan Y."/>
            <person name="Xia L."/>
            <person name="Li J."/>
            <person name="Zhao F."/>
            <person name="Cao W."/>
        </authorList>
    </citation>
    <scope>NUCLEOTIDE SEQUENCE</scope>
    <source>
        <strain evidence="1">Hyas-2018</strain>
    </source>
</reference>
<organism evidence="1 2">
    <name type="scientific">Hyalomma asiaticum</name>
    <name type="common">Tick</name>
    <dbReference type="NCBI Taxonomy" id="266040"/>
    <lineage>
        <taxon>Eukaryota</taxon>
        <taxon>Metazoa</taxon>
        <taxon>Ecdysozoa</taxon>
        <taxon>Arthropoda</taxon>
        <taxon>Chelicerata</taxon>
        <taxon>Arachnida</taxon>
        <taxon>Acari</taxon>
        <taxon>Parasitiformes</taxon>
        <taxon>Ixodida</taxon>
        <taxon>Ixodoidea</taxon>
        <taxon>Ixodidae</taxon>
        <taxon>Hyalomminae</taxon>
        <taxon>Hyalomma</taxon>
    </lineage>
</organism>
<proteinExistence type="predicted"/>